<evidence type="ECO:0008006" key="6">
    <source>
        <dbReference type="Google" id="ProtNLM"/>
    </source>
</evidence>
<keyword evidence="2" id="KW-0964">Secreted</keyword>
<dbReference type="InterPro" id="IPR008983">
    <property type="entry name" value="Tumour_necrosis_fac-like_dom"/>
</dbReference>
<dbReference type="Pfam" id="PF01391">
    <property type="entry name" value="Collagen"/>
    <property type="match status" value="1"/>
</dbReference>
<evidence type="ECO:0000313" key="4">
    <source>
        <dbReference type="EMBL" id="MBM6737329.1"/>
    </source>
</evidence>
<dbReference type="InterPro" id="IPR008160">
    <property type="entry name" value="Collagen"/>
</dbReference>
<name>A0ABS2E6S5_9FIRM</name>
<gene>
    <name evidence="4" type="ORF">H7U36_04295</name>
</gene>
<feature type="compositionally biased region" description="Pro residues" evidence="3">
    <location>
        <begin position="26"/>
        <end position="37"/>
    </location>
</feature>
<protein>
    <recommendedName>
        <fullName evidence="6">Collagen triple helix repeat-containing protein</fullName>
    </recommendedName>
</protein>
<comment type="subcellular location">
    <subcellularLocation>
        <location evidence="1">Secreted</location>
    </subcellularLocation>
</comment>
<keyword evidence="5" id="KW-1185">Reference proteome</keyword>
<accession>A0ABS2E6S5</accession>
<dbReference type="PANTHER" id="PTHR15427:SF33">
    <property type="entry name" value="COLLAGEN IV NC1 DOMAIN-CONTAINING PROTEIN"/>
    <property type="match status" value="1"/>
</dbReference>
<evidence type="ECO:0000256" key="3">
    <source>
        <dbReference type="SAM" id="MobiDB-lite"/>
    </source>
</evidence>
<organism evidence="4 5">
    <name type="scientific">Faecalicatena fissicatena</name>
    <dbReference type="NCBI Taxonomy" id="290055"/>
    <lineage>
        <taxon>Bacteria</taxon>
        <taxon>Bacillati</taxon>
        <taxon>Bacillota</taxon>
        <taxon>Clostridia</taxon>
        <taxon>Lachnospirales</taxon>
        <taxon>Lachnospiraceae</taxon>
        <taxon>Faecalicatena</taxon>
    </lineage>
</organism>
<reference evidence="4 5" key="1">
    <citation type="journal article" date="2021" name="Sci. Rep.">
        <title>The distribution of antibiotic resistance genes in chicken gut microbiota commensals.</title>
        <authorList>
            <person name="Juricova H."/>
            <person name="Matiasovicova J."/>
            <person name="Kubasova T."/>
            <person name="Cejkova D."/>
            <person name="Rychlik I."/>
        </authorList>
    </citation>
    <scope>NUCLEOTIDE SEQUENCE [LARGE SCALE GENOMIC DNA]</scope>
    <source>
        <strain evidence="4 5">An773</strain>
    </source>
</reference>
<evidence type="ECO:0000256" key="2">
    <source>
        <dbReference type="ARBA" id="ARBA00022525"/>
    </source>
</evidence>
<proteinExistence type="predicted"/>
<dbReference type="InterPro" id="IPR050392">
    <property type="entry name" value="Collagen/C1q_domain"/>
</dbReference>
<dbReference type="EMBL" id="JACLYY010000003">
    <property type="protein sequence ID" value="MBM6737329.1"/>
    <property type="molecule type" value="Genomic_DNA"/>
</dbReference>
<evidence type="ECO:0000256" key="1">
    <source>
        <dbReference type="ARBA" id="ARBA00004613"/>
    </source>
</evidence>
<sequence>MQCEDGYRKKKCQCPKCRLGCQNGRPGPPGPPGPQGEPGPRGEQGPAGPPGPQGEPGPQGPAGGTGDFLSAFSTPPQLGTPGMPLIFDRNGAVLGEAIAHGQNSSDITIRQMGVYYVSFHGAITPGPGTSLPLSVRLFLDRQGTEEAGASAVHTFTVQGATAGMSFSQILEVPSAPAVLQVDSEGGDFIYGEINICVIKIH</sequence>
<dbReference type="PANTHER" id="PTHR15427">
    <property type="entry name" value="EMILIN ELASTIN MICROFIBRIL INTERFACE-LOCATED PROTEIN ELASTIN MICROFIBRIL INTERFACER"/>
    <property type="match status" value="1"/>
</dbReference>
<dbReference type="Proteomes" id="UP000716906">
    <property type="component" value="Unassembled WGS sequence"/>
</dbReference>
<feature type="region of interest" description="Disordered" evidence="3">
    <location>
        <begin position="16"/>
        <end position="84"/>
    </location>
</feature>
<feature type="compositionally biased region" description="Pro residues" evidence="3">
    <location>
        <begin position="47"/>
        <end position="59"/>
    </location>
</feature>
<comment type="caution">
    <text evidence="4">The sequence shown here is derived from an EMBL/GenBank/DDBJ whole genome shotgun (WGS) entry which is preliminary data.</text>
</comment>
<evidence type="ECO:0000313" key="5">
    <source>
        <dbReference type="Proteomes" id="UP000716906"/>
    </source>
</evidence>
<dbReference type="Gene3D" id="2.60.120.40">
    <property type="match status" value="1"/>
</dbReference>